<dbReference type="AlphaFoldDB" id="A0A8S1L4S6"/>
<name>A0A8S1L4S6_PARPR</name>
<accession>A0A8S1L4S6</accession>
<dbReference type="EMBL" id="CAJJDM010000025">
    <property type="protein sequence ID" value="CAD8057654.1"/>
    <property type="molecule type" value="Genomic_DNA"/>
</dbReference>
<reference evidence="1" key="1">
    <citation type="submission" date="2021-01" db="EMBL/GenBank/DDBJ databases">
        <authorList>
            <consortium name="Genoscope - CEA"/>
            <person name="William W."/>
        </authorList>
    </citation>
    <scope>NUCLEOTIDE SEQUENCE</scope>
</reference>
<organism evidence="1 2">
    <name type="scientific">Paramecium primaurelia</name>
    <dbReference type="NCBI Taxonomy" id="5886"/>
    <lineage>
        <taxon>Eukaryota</taxon>
        <taxon>Sar</taxon>
        <taxon>Alveolata</taxon>
        <taxon>Ciliophora</taxon>
        <taxon>Intramacronucleata</taxon>
        <taxon>Oligohymenophorea</taxon>
        <taxon>Peniculida</taxon>
        <taxon>Parameciidae</taxon>
        <taxon>Paramecium</taxon>
    </lineage>
</organism>
<evidence type="ECO:0000313" key="2">
    <source>
        <dbReference type="Proteomes" id="UP000688137"/>
    </source>
</evidence>
<protein>
    <submittedName>
        <fullName evidence="1">Uncharacterized protein</fullName>
    </submittedName>
</protein>
<evidence type="ECO:0000313" key="1">
    <source>
        <dbReference type="EMBL" id="CAD8057654.1"/>
    </source>
</evidence>
<proteinExistence type="predicted"/>
<comment type="caution">
    <text evidence="1">The sequence shown here is derived from an EMBL/GenBank/DDBJ whole genome shotgun (WGS) entry which is preliminary data.</text>
</comment>
<keyword evidence="2" id="KW-1185">Reference proteome</keyword>
<dbReference type="Proteomes" id="UP000688137">
    <property type="component" value="Unassembled WGS sequence"/>
</dbReference>
<gene>
    <name evidence="1" type="ORF">PPRIM_AZ9-3.1.T0260152</name>
</gene>
<sequence length="199" mass="23432">MDSKSQKGNRSKKYEKTTSEERAMIILMKENGVSCKEISEALKKNIKTIQSIKSIEKRSEYGELKKALIEFGYDWVIQNKNLNIENTRKLAKSVNRLIKEQLTLKTSQFQKLIPEQKRLSNKRRIIQQIVDSIIQKVFNSKQVLENLETTNQQKIIPKEEEPDDQNKEYLNIGQLTILQMYYAYTQFIQQSIQQNDLKN</sequence>